<dbReference type="PANTHER" id="PTHR37315:SF1">
    <property type="entry name" value="UPF0311 PROTEIN BLR7842"/>
    <property type="match status" value="1"/>
</dbReference>
<gene>
    <name evidence="1" type="ORF">LTR78_007702</name>
</gene>
<proteinExistence type="predicted"/>
<dbReference type="EMBL" id="JAUTXT010000033">
    <property type="protein sequence ID" value="KAK3672395.1"/>
    <property type="molecule type" value="Genomic_DNA"/>
</dbReference>
<keyword evidence="2" id="KW-1185">Reference proteome</keyword>
<protein>
    <submittedName>
        <fullName evidence="1">Uncharacterized protein</fullName>
    </submittedName>
</protein>
<dbReference type="PANTHER" id="PTHR37315">
    <property type="entry name" value="UPF0311 PROTEIN BLR7842"/>
    <property type="match status" value="1"/>
</dbReference>
<evidence type="ECO:0000313" key="2">
    <source>
        <dbReference type="Proteomes" id="UP001274830"/>
    </source>
</evidence>
<name>A0AAE0TU19_9PEZI</name>
<accession>A0AAE0TU19</accession>
<sequence>MADDKHRLEPSIGDQYYDIPLKMLVPQLDFIYRLKCEMAKDNDMVGAAFGGTNIRIVMPILGGTVKGPQISGIIQERSGADWGSVVQGTDYMRLDARYTLKTDDGHCIYVQSKGIFSPKDKSFLANGDPDSMSQKDVEWFT</sequence>
<comment type="caution">
    <text evidence="1">The sequence shown here is derived from an EMBL/GenBank/DDBJ whole genome shotgun (WGS) entry which is preliminary data.</text>
</comment>
<dbReference type="Pfam" id="PF11578">
    <property type="entry name" value="DUF3237"/>
    <property type="match status" value="1"/>
</dbReference>
<dbReference type="AlphaFoldDB" id="A0AAE0TU19"/>
<dbReference type="InterPro" id="IPR020915">
    <property type="entry name" value="UPF0311"/>
</dbReference>
<evidence type="ECO:0000313" key="1">
    <source>
        <dbReference type="EMBL" id="KAK3672395.1"/>
    </source>
</evidence>
<reference evidence="1" key="1">
    <citation type="submission" date="2023-07" db="EMBL/GenBank/DDBJ databases">
        <title>Black Yeasts Isolated from many extreme environments.</title>
        <authorList>
            <person name="Coleine C."/>
            <person name="Stajich J.E."/>
            <person name="Selbmann L."/>
        </authorList>
    </citation>
    <scope>NUCLEOTIDE SEQUENCE</scope>
    <source>
        <strain evidence="1">CCFEE 5485</strain>
    </source>
</reference>
<organism evidence="1 2">
    <name type="scientific">Recurvomyces mirabilis</name>
    <dbReference type="NCBI Taxonomy" id="574656"/>
    <lineage>
        <taxon>Eukaryota</taxon>
        <taxon>Fungi</taxon>
        <taxon>Dikarya</taxon>
        <taxon>Ascomycota</taxon>
        <taxon>Pezizomycotina</taxon>
        <taxon>Dothideomycetes</taxon>
        <taxon>Dothideomycetidae</taxon>
        <taxon>Mycosphaerellales</taxon>
        <taxon>Teratosphaeriaceae</taxon>
        <taxon>Recurvomyces</taxon>
    </lineage>
</organism>
<dbReference type="Gene3D" id="2.40.160.20">
    <property type="match status" value="1"/>
</dbReference>
<dbReference type="Proteomes" id="UP001274830">
    <property type="component" value="Unassembled WGS sequence"/>
</dbReference>